<sequence length="307" mass="33971">MSESTEYQQIKLALRDAKCAAYVEGFKPPYNYVPSLGAGVAFCVLFGLSLAIHTAQFSWKRKWSYVLFSIGTLVEILGWAARTWSAHCPYKMTPFLMQTSTLILAPTFFTAGIYIILGEFIRLLGRKSSILSPTLYLCIFSTCDVISLVIQAVGGGMASSATNKINGNTKPGTNLMVGGIVFQMASITVFVIFAIDFLVRVIRLDLLRTLQGSVLPLFSATAFSVLCIYVRSIYRTIELLQGWSGPIISTERYFIVLDGCMMILAVAIFNVFHPAWFLPHRKEVDLTNGEADKADTVRVYMSEAKTA</sequence>
<gene>
    <name evidence="6" type="ORF">BGW36DRAFT_426968</name>
</gene>
<dbReference type="GO" id="GO:0005886">
    <property type="term" value="C:plasma membrane"/>
    <property type="evidence" value="ECO:0007669"/>
    <property type="project" value="TreeGrafter"/>
</dbReference>
<dbReference type="Pfam" id="PF04479">
    <property type="entry name" value="RTA1"/>
    <property type="match status" value="1"/>
</dbReference>
<evidence type="ECO:0000313" key="6">
    <source>
        <dbReference type="EMBL" id="KAH8699306.1"/>
    </source>
</evidence>
<feature type="transmembrane region" description="Helical" evidence="5">
    <location>
        <begin position="63"/>
        <end position="81"/>
    </location>
</feature>
<feature type="transmembrane region" description="Helical" evidence="5">
    <location>
        <begin position="214"/>
        <end position="234"/>
    </location>
</feature>
<evidence type="ECO:0000256" key="2">
    <source>
        <dbReference type="ARBA" id="ARBA00022692"/>
    </source>
</evidence>
<dbReference type="InterPro" id="IPR007568">
    <property type="entry name" value="RTA1"/>
</dbReference>
<dbReference type="Proteomes" id="UP001201262">
    <property type="component" value="Unassembled WGS sequence"/>
</dbReference>
<evidence type="ECO:0000256" key="1">
    <source>
        <dbReference type="ARBA" id="ARBA00004141"/>
    </source>
</evidence>
<feature type="transmembrane region" description="Helical" evidence="5">
    <location>
        <begin position="135"/>
        <end position="155"/>
    </location>
</feature>
<keyword evidence="4 5" id="KW-0472">Membrane</keyword>
<keyword evidence="2 5" id="KW-0812">Transmembrane</keyword>
<dbReference type="GO" id="GO:0000324">
    <property type="term" value="C:fungal-type vacuole"/>
    <property type="evidence" value="ECO:0007669"/>
    <property type="project" value="TreeGrafter"/>
</dbReference>
<proteinExistence type="predicted"/>
<name>A0AAD4KZD2_9EURO</name>
<feature type="transmembrane region" description="Helical" evidence="5">
    <location>
        <begin position="175"/>
        <end position="202"/>
    </location>
</feature>
<evidence type="ECO:0000256" key="4">
    <source>
        <dbReference type="ARBA" id="ARBA00023136"/>
    </source>
</evidence>
<keyword evidence="3 5" id="KW-1133">Transmembrane helix</keyword>
<evidence type="ECO:0000256" key="3">
    <source>
        <dbReference type="ARBA" id="ARBA00022989"/>
    </source>
</evidence>
<feature type="transmembrane region" description="Helical" evidence="5">
    <location>
        <begin position="32"/>
        <end position="51"/>
    </location>
</feature>
<organism evidence="6 7">
    <name type="scientific">Talaromyces proteolyticus</name>
    <dbReference type="NCBI Taxonomy" id="1131652"/>
    <lineage>
        <taxon>Eukaryota</taxon>
        <taxon>Fungi</taxon>
        <taxon>Dikarya</taxon>
        <taxon>Ascomycota</taxon>
        <taxon>Pezizomycotina</taxon>
        <taxon>Eurotiomycetes</taxon>
        <taxon>Eurotiomycetidae</taxon>
        <taxon>Eurotiales</taxon>
        <taxon>Trichocomaceae</taxon>
        <taxon>Talaromyces</taxon>
        <taxon>Talaromyces sect. Bacilispori</taxon>
    </lineage>
</organism>
<evidence type="ECO:0000256" key="5">
    <source>
        <dbReference type="SAM" id="Phobius"/>
    </source>
</evidence>
<dbReference type="AlphaFoldDB" id="A0AAD4KZD2"/>
<evidence type="ECO:0000313" key="7">
    <source>
        <dbReference type="Proteomes" id="UP001201262"/>
    </source>
</evidence>
<reference evidence="6" key="1">
    <citation type="submission" date="2021-12" db="EMBL/GenBank/DDBJ databases">
        <title>Convergent genome expansion in fungi linked to evolution of root-endophyte symbiosis.</title>
        <authorList>
            <consortium name="DOE Joint Genome Institute"/>
            <person name="Ke Y.-H."/>
            <person name="Bonito G."/>
            <person name="Liao H.-L."/>
            <person name="Looney B."/>
            <person name="Rojas-Flechas A."/>
            <person name="Nash J."/>
            <person name="Hameed K."/>
            <person name="Schadt C."/>
            <person name="Martin F."/>
            <person name="Crous P.W."/>
            <person name="Miettinen O."/>
            <person name="Magnuson J.K."/>
            <person name="Labbe J."/>
            <person name="Jacobson D."/>
            <person name="Doktycz M.J."/>
            <person name="Veneault-Fourrey C."/>
            <person name="Kuo A."/>
            <person name="Mondo S."/>
            <person name="Calhoun S."/>
            <person name="Riley R."/>
            <person name="Ohm R."/>
            <person name="LaButti K."/>
            <person name="Andreopoulos B."/>
            <person name="Pangilinan J."/>
            <person name="Nolan M."/>
            <person name="Tritt A."/>
            <person name="Clum A."/>
            <person name="Lipzen A."/>
            <person name="Daum C."/>
            <person name="Barry K."/>
            <person name="Grigoriev I.V."/>
            <person name="Vilgalys R."/>
        </authorList>
    </citation>
    <scope>NUCLEOTIDE SEQUENCE</scope>
    <source>
        <strain evidence="6">PMI_201</strain>
    </source>
</reference>
<dbReference type="PANTHER" id="PTHR31465">
    <property type="entry name" value="PROTEIN RTA1-RELATED"/>
    <property type="match status" value="1"/>
</dbReference>
<dbReference type="GeneID" id="70250632"/>
<dbReference type="EMBL" id="JAJTJA010000005">
    <property type="protein sequence ID" value="KAH8699306.1"/>
    <property type="molecule type" value="Genomic_DNA"/>
</dbReference>
<keyword evidence="7" id="KW-1185">Reference proteome</keyword>
<comment type="caution">
    <text evidence="6">The sequence shown here is derived from an EMBL/GenBank/DDBJ whole genome shotgun (WGS) entry which is preliminary data.</text>
</comment>
<dbReference type="PANTHER" id="PTHR31465:SF11">
    <property type="entry name" value="DOMAIN PROTEIN, PUTATIVE (AFU_ORTHOLOGUE AFUA_3G10770)-RELATED"/>
    <property type="match status" value="1"/>
</dbReference>
<accession>A0AAD4KZD2</accession>
<feature type="transmembrane region" description="Helical" evidence="5">
    <location>
        <begin position="254"/>
        <end position="272"/>
    </location>
</feature>
<comment type="subcellular location">
    <subcellularLocation>
        <location evidence="1">Membrane</location>
        <topology evidence="1">Multi-pass membrane protein</topology>
    </subcellularLocation>
</comment>
<protein>
    <submittedName>
        <fullName evidence="6">RTA1 domain protein</fullName>
    </submittedName>
</protein>
<feature type="transmembrane region" description="Helical" evidence="5">
    <location>
        <begin position="101"/>
        <end position="123"/>
    </location>
</feature>
<dbReference type="RefSeq" id="XP_046073770.1">
    <property type="nucleotide sequence ID" value="XM_046220345.1"/>
</dbReference>